<evidence type="ECO:0000259" key="6">
    <source>
        <dbReference type="SMART" id="SM00702"/>
    </source>
</evidence>
<evidence type="ECO:0000256" key="1">
    <source>
        <dbReference type="ARBA" id="ARBA00001961"/>
    </source>
</evidence>
<dbReference type="PANTHER" id="PTHR12117:SF0">
    <property type="entry name" value="PROLYL 3-HYDROXYLASE OGFOD1"/>
    <property type="match status" value="1"/>
</dbReference>
<evidence type="ECO:0000256" key="5">
    <source>
        <dbReference type="SAM" id="MobiDB-lite"/>
    </source>
</evidence>
<dbReference type="Proteomes" id="UP001634394">
    <property type="component" value="Unassembled WGS sequence"/>
</dbReference>
<comment type="caution">
    <text evidence="7">The sequence shown here is derived from an EMBL/GenBank/DDBJ whole genome shotgun (WGS) entry which is preliminary data.</text>
</comment>
<dbReference type="GO" id="GO:0051213">
    <property type="term" value="F:dioxygenase activity"/>
    <property type="evidence" value="ECO:0007669"/>
    <property type="project" value="UniProtKB-KW"/>
</dbReference>
<evidence type="ECO:0000313" key="8">
    <source>
        <dbReference type="Proteomes" id="UP001634394"/>
    </source>
</evidence>
<gene>
    <name evidence="7" type="ORF">ACJMK2_042237</name>
</gene>
<organism evidence="7 8">
    <name type="scientific">Sinanodonta woodiana</name>
    <name type="common">Chinese pond mussel</name>
    <name type="synonym">Anodonta woodiana</name>
    <dbReference type="NCBI Taxonomy" id="1069815"/>
    <lineage>
        <taxon>Eukaryota</taxon>
        <taxon>Metazoa</taxon>
        <taxon>Spiralia</taxon>
        <taxon>Lophotrochozoa</taxon>
        <taxon>Mollusca</taxon>
        <taxon>Bivalvia</taxon>
        <taxon>Autobranchia</taxon>
        <taxon>Heteroconchia</taxon>
        <taxon>Palaeoheterodonta</taxon>
        <taxon>Unionida</taxon>
        <taxon>Unionoidea</taxon>
        <taxon>Unionidae</taxon>
        <taxon>Unioninae</taxon>
        <taxon>Sinanodonta</taxon>
    </lineage>
</organism>
<keyword evidence="2" id="KW-0847">Vitamin C</keyword>
<dbReference type="Pfam" id="PF10637">
    <property type="entry name" value="Ofd1_CTDD"/>
    <property type="match status" value="1"/>
</dbReference>
<evidence type="ECO:0000256" key="2">
    <source>
        <dbReference type="ARBA" id="ARBA00022896"/>
    </source>
</evidence>
<feature type="compositionally biased region" description="Polar residues" evidence="5">
    <location>
        <begin position="1"/>
        <end position="13"/>
    </location>
</feature>
<dbReference type="AlphaFoldDB" id="A0ABD3W6Q9"/>
<feature type="compositionally biased region" description="Basic and acidic residues" evidence="5">
    <location>
        <begin position="390"/>
        <end position="404"/>
    </location>
</feature>
<protein>
    <recommendedName>
        <fullName evidence="6">Prolyl 4-hydroxylase alpha subunit domain-containing protein</fullName>
    </recommendedName>
</protein>
<dbReference type="Pfam" id="PF13661">
    <property type="entry name" value="2OG-FeII_Oxy_4"/>
    <property type="match status" value="1"/>
</dbReference>
<dbReference type="EMBL" id="JBJQND010000008">
    <property type="protein sequence ID" value="KAL3869569.1"/>
    <property type="molecule type" value="Genomic_DNA"/>
</dbReference>
<dbReference type="InterPro" id="IPR051842">
    <property type="entry name" value="uS12_prolyl_hydroxylase"/>
</dbReference>
<evidence type="ECO:0000256" key="3">
    <source>
        <dbReference type="ARBA" id="ARBA00022964"/>
    </source>
</evidence>
<dbReference type="PANTHER" id="PTHR12117">
    <property type="entry name" value="HISTONE ACETYLTRANSFERASE COMPLEX"/>
    <property type="match status" value="1"/>
</dbReference>
<keyword evidence="4" id="KW-0560">Oxidoreductase</keyword>
<dbReference type="SMART" id="SM00702">
    <property type="entry name" value="P4Hc"/>
    <property type="match status" value="1"/>
</dbReference>
<reference evidence="7 8" key="1">
    <citation type="submission" date="2024-11" db="EMBL/GenBank/DDBJ databases">
        <title>Chromosome-level genome assembly of the freshwater bivalve Anodonta woodiana.</title>
        <authorList>
            <person name="Chen X."/>
        </authorList>
    </citation>
    <scope>NUCLEOTIDE SEQUENCE [LARGE SCALE GENOMIC DNA]</scope>
    <source>
        <strain evidence="7">MN2024</strain>
        <tissue evidence="7">Gills</tissue>
    </source>
</reference>
<evidence type="ECO:0000313" key="7">
    <source>
        <dbReference type="EMBL" id="KAL3869569.1"/>
    </source>
</evidence>
<sequence>MSGKRSSITQTTGKTKKHKADTITNAEDPVSLVQQLTEPEFKQKITEAWKKQSDYYHESSGTGLYHKPFAHCVLPNFVQDEQFVENLQNELMDLNFTEKSNDLYKFHQSIEDLKVIKSPFISKMRRLLYKDLRTWLCDVTGIPLNNKMDLSCAQYSYTDILCCHDDELEERRIAFIYYLVPSTWKKEDGGALELFDKDAACQPGDVVKSIVPIRNNFVFFEVSAISFHQVAEILSEDKIRLSISGWFHGPPIKRPEPHIESPLPLQPYGSIDEEVFYGWINPVYLSPDSQGEIQEKFETDSEIELQEFLQTDKYEALFNAVKESSIKWCKRGPANKRMYYQGEEGSFTQVLKVFLDLLRSDAMFLLLSNLTGLKLHELAASDGEEEDIAESSKKSKESAKRESDNVNSATKESERACTACCHCEVRQWSHGSYTLVHDEDSEGSEYALDLIFYLGGEGWEMEYGGSTSYIAKGEDEELLTVCPSPNSLALIYRDKDSMKFVKHVNDRIRQMPDHQFYDVSAVYHE</sequence>
<evidence type="ECO:0000256" key="4">
    <source>
        <dbReference type="ARBA" id="ARBA00023002"/>
    </source>
</evidence>
<dbReference type="InterPro" id="IPR006620">
    <property type="entry name" value="Pro_4_hyd_alph"/>
</dbReference>
<proteinExistence type="predicted"/>
<dbReference type="InterPro" id="IPR039558">
    <property type="entry name" value="TPA1/OFD1_N"/>
</dbReference>
<feature type="domain" description="Prolyl 4-hydroxylase alpha subunit" evidence="6">
    <location>
        <begin position="68"/>
        <end position="248"/>
    </location>
</feature>
<keyword evidence="3" id="KW-0223">Dioxygenase</keyword>
<comment type="cofactor">
    <cofactor evidence="1">
        <name>L-ascorbate</name>
        <dbReference type="ChEBI" id="CHEBI:38290"/>
    </cofactor>
</comment>
<name>A0ABD3W6Q9_SINWO</name>
<feature type="region of interest" description="Disordered" evidence="5">
    <location>
        <begin position="384"/>
        <end position="408"/>
    </location>
</feature>
<feature type="region of interest" description="Disordered" evidence="5">
    <location>
        <begin position="1"/>
        <end position="21"/>
    </location>
</feature>
<dbReference type="GO" id="GO:0016705">
    <property type="term" value="F:oxidoreductase activity, acting on paired donors, with incorporation or reduction of molecular oxygen"/>
    <property type="evidence" value="ECO:0007669"/>
    <property type="project" value="UniProtKB-ARBA"/>
</dbReference>
<accession>A0ABD3W6Q9</accession>
<dbReference type="InterPro" id="IPR019601">
    <property type="entry name" value="Oxoglutarate/Fe-dep_Oase_C"/>
</dbReference>
<keyword evidence="8" id="KW-1185">Reference proteome</keyword>
<dbReference type="GO" id="GO:0031418">
    <property type="term" value="F:L-ascorbic acid binding"/>
    <property type="evidence" value="ECO:0007669"/>
    <property type="project" value="UniProtKB-KW"/>
</dbReference>
<dbReference type="Gene3D" id="2.60.120.620">
    <property type="entry name" value="q2cbj1_9rhob like domain"/>
    <property type="match status" value="2"/>
</dbReference>